<accession>A0A438JZ44</accession>
<feature type="domain" description="DYW" evidence="5">
    <location>
        <begin position="242"/>
        <end position="274"/>
    </location>
</feature>
<comment type="caution">
    <text evidence="6">The sequence shown here is derived from an EMBL/GenBank/DDBJ whole genome shotgun (WGS) entry which is preliminary data.</text>
</comment>
<dbReference type="InterPro" id="IPR046848">
    <property type="entry name" value="E_motif"/>
</dbReference>
<gene>
    <name evidence="6" type="primary">PCMP-H8_3</name>
    <name evidence="6" type="ORF">CK203_011430</name>
</gene>
<dbReference type="Pfam" id="PF14432">
    <property type="entry name" value="DYW_deaminase"/>
    <property type="match status" value="1"/>
</dbReference>
<dbReference type="InterPro" id="IPR032867">
    <property type="entry name" value="DYW_dom"/>
</dbReference>
<dbReference type="InterPro" id="IPR011990">
    <property type="entry name" value="TPR-like_helical_dom_sf"/>
</dbReference>
<name>A0A438JZ44_VITVI</name>
<dbReference type="PANTHER" id="PTHR47926">
    <property type="entry name" value="PENTATRICOPEPTIDE REPEAT-CONTAINING PROTEIN"/>
    <property type="match status" value="1"/>
</dbReference>
<evidence type="ECO:0000313" key="7">
    <source>
        <dbReference type="Proteomes" id="UP000288805"/>
    </source>
</evidence>
<comment type="similarity">
    <text evidence="1">Belongs to the PPR family. PCMP-H subfamily.</text>
</comment>
<sequence length="439" mass="49317">MYAKGGCIGHSQRIFDRLREKDVASWNVIIAGYGIHGRGKEALELFEKMLRLGLKPDDFTFTGILMACSHAGLVEDGLEYFNQMLNLHNIEPKLEHYTCVVDMLGRAGRIDDALRLIEEMPGDPDSRIWSSLLSSCRIHGNLGLGEKVANKLLELEPEKPENYVLISNLFAGSGKWDDVRRVRGRMKDIGLQKDAGCSWIEVGGKVHNFLIGDEMLPELEEVRETWRRLEVKISSIGYTPDTAKGLPVRVYKNLRICGDCHNAAKFISKMKMRQMSSSHVWCSEAKVSRSTGKELQLQDQSVSADYPALLLPNQVDVAAGNGMLDFLEKSRWWIMGACPMFSRDIDNPETINKFKKYEADYIRLLMGKYFSKKDPYGANIYSQKLMVEDETIRSSRFPATRSYADPVQGFEDQSGNASPAAETPTGISNGKQQAPKKSS</sequence>
<evidence type="ECO:0000256" key="3">
    <source>
        <dbReference type="PROSITE-ProRule" id="PRU00708"/>
    </source>
</evidence>
<dbReference type="GO" id="GO:0003729">
    <property type="term" value="F:mRNA binding"/>
    <property type="evidence" value="ECO:0007669"/>
    <property type="project" value="UniProtKB-ARBA"/>
</dbReference>
<evidence type="ECO:0000313" key="6">
    <source>
        <dbReference type="EMBL" id="RVX14215.1"/>
    </source>
</evidence>
<dbReference type="PANTHER" id="PTHR47926:SF383">
    <property type="entry name" value="DYW DOMAIN-CONTAINING PROTEIN"/>
    <property type="match status" value="1"/>
</dbReference>
<dbReference type="Gene3D" id="1.25.40.10">
    <property type="entry name" value="Tetratricopeptide repeat domain"/>
    <property type="match status" value="1"/>
</dbReference>
<dbReference type="AlphaFoldDB" id="A0A438JZ44"/>
<dbReference type="InterPro" id="IPR002885">
    <property type="entry name" value="PPR_rpt"/>
</dbReference>
<evidence type="ECO:0000256" key="2">
    <source>
        <dbReference type="ARBA" id="ARBA00022737"/>
    </source>
</evidence>
<dbReference type="Pfam" id="PF12854">
    <property type="entry name" value="PPR_1"/>
    <property type="match status" value="1"/>
</dbReference>
<reference evidence="6 7" key="1">
    <citation type="journal article" date="2018" name="PLoS Genet.">
        <title>Population sequencing reveals clonal diversity and ancestral inbreeding in the grapevine cultivar Chardonnay.</title>
        <authorList>
            <person name="Roach M.J."/>
            <person name="Johnson D.L."/>
            <person name="Bohlmann J."/>
            <person name="van Vuuren H.J."/>
            <person name="Jones S.J."/>
            <person name="Pretorius I.S."/>
            <person name="Schmidt S.A."/>
            <person name="Borneman A.R."/>
        </authorList>
    </citation>
    <scope>NUCLEOTIDE SEQUENCE [LARGE SCALE GENOMIC DNA]</scope>
    <source>
        <strain evidence="7">cv. Chardonnay</strain>
        <tissue evidence="6">Leaf</tissue>
    </source>
</reference>
<dbReference type="NCBIfam" id="TIGR00756">
    <property type="entry name" value="PPR"/>
    <property type="match status" value="3"/>
</dbReference>
<organism evidence="6 7">
    <name type="scientific">Vitis vinifera</name>
    <name type="common">Grape</name>
    <dbReference type="NCBI Taxonomy" id="29760"/>
    <lineage>
        <taxon>Eukaryota</taxon>
        <taxon>Viridiplantae</taxon>
        <taxon>Streptophyta</taxon>
        <taxon>Embryophyta</taxon>
        <taxon>Tracheophyta</taxon>
        <taxon>Spermatophyta</taxon>
        <taxon>Magnoliopsida</taxon>
        <taxon>eudicotyledons</taxon>
        <taxon>Gunneridae</taxon>
        <taxon>Pentapetalae</taxon>
        <taxon>rosids</taxon>
        <taxon>Vitales</taxon>
        <taxon>Vitaceae</taxon>
        <taxon>Viteae</taxon>
        <taxon>Vitis</taxon>
    </lineage>
</organism>
<protein>
    <submittedName>
        <fullName evidence="6">Pentatricopeptide repeat-containing protein</fullName>
    </submittedName>
</protein>
<feature type="compositionally biased region" description="Polar residues" evidence="4">
    <location>
        <begin position="425"/>
        <end position="439"/>
    </location>
</feature>
<dbReference type="Proteomes" id="UP000288805">
    <property type="component" value="Unassembled WGS sequence"/>
</dbReference>
<evidence type="ECO:0000259" key="5">
    <source>
        <dbReference type="Pfam" id="PF14432"/>
    </source>
</evidence>
<dbReference type="FunFam" id="1.25.40.10:FF:000690">
    <property type="entry name" value="Pentatricopeptide repeat-containing protein"/>
    <property type="match status" value="1"/>
</dbReference>
<dbReference type="PROSITE" id="PS51375">
    <property type="entry name" value="PPR"/>
    <property type="match status" value="1"/>
</dbReference>
<dbReference type="GO" id="GO:0008270">
    <property type="term" value="F:zinc ion binding"/>
    <property type="evidence" value="ECO:0007669"/>
    <property type="project" value="InterPro"/>
</dbReference>
<evidence type="ECO:0000256" key="4">
    <source>
        <dbReference type="SAM" id="MobiDB-lite"/>
    </source>
</evidence>
<dbReference type="Pfam" id="PF13041">
    <property type="entry name" value="PPR_2"/>
    <property type="match status" value="1"/>
</dbReference>
<dbReference type="GO" id="GO:0009451">
    <property type="term" value="P:RNA modification"/>
    <property type="evidence" value="ECO:0007669"/>
    <property type="project" value="InterPro"/>
</dbReference>
<proteinExistence type="inferred from homology"/>
<dbReference type="InterPro" id="IPR046960">
    <property type="entry name" value="PPR_At4g14850-like_plant"/>
</dbReference>
<dbReference type="Pfam" id="PF20431">
    <property type="entry name" value="E_motif"/>
    <property type="match status" value="1"/>
</dbReference>
<feature type="region of interest" description="Disordered" evidence="4">
    <location>
        <begin position="403"/>
        <end position="439"/>
    </location>
</feature>
<evidence type="ECO:0000256" key="1">
    <source>
        <dbReference type="ARBA" id="ARBA00006643"/>
    </source>
</evidence>
<keyword evidence="2" id="KW-0677">Repeat</keyword>
<feature type="repeat" description="PPR" evidence="3">
    <location>
        <begin position="22"/>
        <end position="56"/>
    </location>
</feature>
<dbReference type="EMBL" id="QGNW01000022">
    <property type="protein sequence ID" value="RVX14215.1"/>
    <property type="molecule type" value="Genomic_DNA"/>
</dbReference>